<name>A0A3N6PPT0_9BURK</name>
<dbReference type="PROSITE" id="PS51257">
    <property type="entry name" value="PROKAR_LIPOPROTEIN"/>
    <property type="match status" value="1"/>
</dbReference>
<dbReference type="PANTHER" id="PTHR23150">
    <property type="entry name" value="SULFATASE MODIFYING FACTOR 1, 2"/>
    <property type="match status" value="1"/>
</dbReference>
<organism evidence="3 4">
    <name type="scientific">Paraburkholderia dinghuensis</name>
    <dbReference type="NCBI Taxonomy" id="2305225"/>
    <lineage>
        <taxon>Bacteria</taxon>
        <taxon>Pseudomonadati</taxon>
        <taxon>Pseudomonadota</taxon>
        <taxon>Betaproteobacteria</taxon>
        <taxon>Burkholderiales</taxon>
        <taxon>Burkholderiaceae</taxon>
        <taxon>Paraburkholderia</taxon>
    </lineage>
</organism>
<dbReference type="InterPro" id="IPR051043">
    <property type="entry name" value="Sulfatase_Mod_Factor_Kinase"/>
</dbReference>
<dbReference type="Gene3D" id="3.90.1580.10">
    <property type="entry name" value="paralog of FGE (formylglycine-generating enzyme)"/>
    <property type="match status" value="1"/>
</dbReference>
<evidence type="ECO:0000313" key="3">
    <source>
        <dbReference type="EMBL" id="RQH03860.1"/>
    </source>
</evidence>
<accession>A0A3N6PPT0</accession>
<protein>
    <submittedName>
        <fullName evidence="3">Formylglycine-generating enzyme family protein</fullName>
    </submittedName>
</protein>
<keyword evidence="4" id="KW-1185">Reference proteome</keyword>
<dbReference type="Proteomes" id="UP000272778">
    <property type="component" value="Unassembled WGS sequence"/>
</dbReference>
<dbReference type="SUPFAM" id="SSF56436">
    <property type="entry name" value="C-type lectin-like"/>
    <property type="match status" value="1"/>
</dbReference>
<feature type="signal peptide" evidence="1">
    <location>
        <begin position="1"/>
        <end position="23"/>
    </location>
</feature>
<dbReference type="Pfam" id="PF03781">
    <property type="entry name" value="FGE-sulfatase"/>
    <property type="match status" value="1"/>
</dbReference>
<proteinExistence type="predicted"/>
<comment type="caution">
    <text evidence="3">The sequence shown here is derived from an EMBL/GenBank/DDBJ whole genome shotgun (WGS) entry which is preliminary data.</text>
</comment>
<feature type="chain" id="PRO_5018227375" evidence="1">
    <location>
        <begin position="24"/>
        <end position="272"/>
    </location>
</feature>
<sequence>MFMRFRLLMLAAALSMTASCAFADARYVEVTGGSLRSALKLTDETGDKLVVAPFRMRARFVTNAEFLAFVNRDARWRRDRIAALFATRDYLSRWDGPLSLGPDAPPNQAVTGVSWFAARAYCASEAARLPRWIEWEYAAAADAQHRDARADTVRQARILATLVDSFSRPAATPVREAPNVYGLYGMHTLVGEWVDDYASLFADADGRSPGGSNELRLCGGGALAFSDRTDFSLIMRVSALAAMTPIDSSSSVGFRCVKDPGGENVINNKDAT</sequence>
<dbReference type="InterPro" id="IPR005532">
    <property type="entry name" value="SUMF_dom"/>
</dbReference>
<dbReference type="InterPro" id="IPR042095">
    <property type="entry name" value="SUMF_sf"/>
</dbReference>
<evidence type="ECO:0000256" key="1">
    <source>
        <dbReference type="SAM" id="SignalP"/>
    </source>
</evidence>
<dbReference type="OrthoDB" id="9768004at2"/>
<keyword evidence="1" id="KW-0732">Signal</keyword>
<evidence type="ECO:0000313" key="4">
    <source>
        <dbReference type="Proteomes" id="UP000272778"/>
    </source>
</evidence>
<dbReference type="GO" id="GO:0120147">
    <property type="term" value="F:formylglycine-generating oxidase activity"/>
    <property type="evidence" value="ECO:0007669"/>
    <property type="project" value="TreeGrafter"/>
</dbReference>
<evidence type="ECO:0000259" key="2">
    <source>
        <dbReference type="Pfam" id="PF03781"/>
    </source>
</evidence>
<feature type="domain" description="Sulfatase-modifying factor enzyme-like" evidence="2">
    <location>
        <begin position="28"/>
        <end position="258"/>
    </location>
</feature>
<dbReference type="EMBL" id="RQIS01000015">
    <property type="protein sequence ID" value="RQH03860.1"/>
    <property type="molecule type" value="Genomic_DNA"/>
</dbReference>
<dbReference type="InterPro" id="IPR016187">
    <property type="entry name" value="CTDL_fold"/>
</dbReference>
<dbReference type="PANTHER" id="PTHR23150:SF19">
    <property type="entry name" value="FORMYLGLYCINE-GENERATING ENZYME"/>
    <property type="match status" value="1"/>
</dbReference>
<reference evidence="3 4" key="1">
    <citation type="submission" date="2018-11" db="EMBL/GenBank/DDBJ databases">
        <title>Paraburkholderia sp. DHOA04, isolated from soil.</title>
        <authorList>
            <person name="Gao Z.-H."/>
            <person name="Qiu L.-H."/>
            <person name="Fu J.-C."/>
        </authorList>
    </citation>
    <scope>NUCLEOTIDE SEQUENCE [LARGE SCALE GENOMIC DNA]</scope>
    <source>
        <strain evidence="3 4">DHOA04</strain>
    </source>
</reference>
<dbReference type="AlphaFoldDB" id="A0A3N6PPT0"/>
<gene>
    <name evidence="3" type="ORF">D1Y85_19670</name>
</gene>